<comment type="caution">
    <text evidence="12">Lacks conserved residue(s) required for the propagation of feature annotation.</text>
</comment>
<feature type="active site" description="Proton donor" evidence="12">
    <location>
        <position position="117"/>
    </location>
</feature>
<dbReference type="PANTHER" id="PTHR43783:SF1">
    <property type="entry name" value="UDP-N-ACETYLGLUCOSAMINE 1-CARBOXYVINYLTRANSFERASE"/>
    <property type="match status" value="1"/>
</dbReference>
<feature type="region of interest" description="Disordered" evidence="13">
    <location>
        <begin position="451"/>
        <end position="470"/>
    </location>
</feature>
<keyword evidence="9 12" id="KW-0961">Cell wall biogenesis/degradation</keyword>
<dbReference type="InterPro" id="IPR005750">
    <property type="entry name" value="UDP_GlcNAc_COvinyl_MurA"/>
</dbReference>
<dbReference type="RefSeq" id="WP_126011785.1">
    <property type="nucleotide sequence ID" value="NZ_CP034437.1"/>
</dbReference>
<keyword evidence="16" id="KW-1185">Reference proteome</keyword>
<dbReference type="Pfam" id="PF00275">
    <property type="entry name" value="EPSP_synthase"/>
    <property type="match status" value="1"/>
</dbReference>
<dbReference type="EMBL" id="CP034437">
    <property type="protein sequence ID" value="AZN38559.1"/>
    <property type="molecule type" value="Genomic_DNA"/>
</dbReference>
<evidence type="ECO:0000256" key="9">
    <source>
        <dbReference type="ARBA" id="ARBA00023316"/>
    </source>
</evidence>
<evidence type="ECO:0000256" key="2">
    <source>
        <dbReference type="ARBA" id="ARBA00004752"/>
    </source>
</evidence>
<evidence type="ECO:0000256" key="8">
    <source>
        <dbReference type="ARBA" id="ARBA00023306"/>
    </source>
</evidence>
<dbReference type="NCBIfam" id="NF006873">
    <property type="entry name" value="PRK09369.1"/>
    <property type="match status" value="1"/>
</dbReference>
<dbReference type="SUPFAM" id="SSF55205">
    <property type="entry name" value="EPT/RTPC-like"/>
    <property type="match status" value="1"/>
</dbReference>
<comment type="subcellular location">
    <subcellularLocation>
        <location evidence="1 12">Cytoplasm</location>
    </subcellularLocation>
</comment>
<evidence type="ECO:0000259" key="14">
    <source>
        <dbReference type="Pfam" id="PF00275"/>
    </source>
</evidence>
<comment type="function">
    <text evidence="12">Cell wall formation. Adds enolpyruvyl to UDP-N-acetylglucosamine.</text>
</comment>
<comment type="pathway">
    <text evidence="2 12">Cell wall biogenesis; peptidoglycan biosynthesis.</text>
</comment>
<organism evidence="15 16">
    <name type="scientific">Paenibacillus albus</name>
    <dbReference type="NCBI Taxonomy" id="2495582"/>
    <lineage>
        <taxon>Bacteria</taxon>
        <taxon>Bacillati</taxon>
        <taxon>Bacillota</taxon>
        <taxon>Bacilli</taxon>
        <taxon>Bacillales</taxon>
        <taxon>Paenibacillaceae</taxon>
        <taxon>Paenibacillus</taxon>
    </lineage>
</organism>
<dbReference type="InterPro" id="IPR013792">
    <property type="entry name" value="RNA3'P_cycl/enolpyr_Trfase_a/b"/>
</dbReference>
<keyword evidence="6 12" id="KW-0133">Cell shape</keyword>
<dbReference type="GO" id="GO:0019277">
    <property type="term" value="P:UDP-N-acetylgalactosamine biosynthetic process"/>
    <property type="evidence" value="ECO:0007669"/>
    <property type="project" value="InterPro"/>
</dbReference>
<dbReference type="InterPro" id="IPR036968">
    <property type="entry name" value="Enolpyruvate_Tfrase_sf"/>
</dbReference>
<dbReference type="UniPathway" id="UPA00219"/>
<comment type="catalytic activity">
    <reaction evidence="11 12">
        <text>phosphoenolpyruvate + UDP-N-acetyl-alpha-D-glucosamine = UDP-N-acetyl-3-O-(1-carboxyvinyl)-alpha-D-glucosamine + phosphate</text>
        <dbReference type="Rhea" id="RHEA:18681"/>
        <dbReference type="ChEBI" id="CHEBI:43474"/>
        <dbReference type="ChEBI" id="CHEBI:57705"/>
        <dbReference type="ChEBI" id="CHEBI:58702"/>
        <dbReference type="ChEBI" id="CHEBI:68483"/>
        <dbReference type="EC" id="2.5.1.7"/>
    </reaction>
</comment>
<evidence type="ECO:0000313" key="15">
    <source>
        <dbReference type="EMBL" id="AZN38559.1"/>
    </source>
</evidence>
<evidence type="ECO:0000256" key="5">
    <source>
        <dbReference type="ARBA" id="ARBA00022679"/>
    </source>
</evidence>
<feature type="compositionally biased region" description="Basic and acidic residues" evidence="13">
    <location>
        <begin position="453"/>
        <end position="462"/>
    </location>
</feature>
<accession>A0A3Q8X1U6</accession>
<proteinExistence type="inferred from homology"/>
<evidence type="ECO:0000256" key="4">
    <source>
        <dbReference type="ARBA" id="ARBA00022618"/>
    </source>
</evidence>
<dbReference type="FunFam" id="3.65.10.10:FF:000001">
    <property type="entry name" value="UDP-N-acetylglucosamine 1-carboxyvinyltransferase"/>
    <property type="match status" value="1"/>
</dbReference>
<dbReference type="GO" id="GO:0008760">
    <property type="term" value="F:UDP-N-acetylglucosamine 1-carboxyvinyltransferase activity"/>
    <property type="evidence" value="ECO:0007669"/>
    <property type="project" value="UniProtKB-UniRule"/>
</dbReference>
<dbReference type="GO" id="GO:0005737">
    <property type="term" value="C:cytoplasm"/>
    <property type="evidence" value="ECO:0007669"/>
    <property type="project" value="UniProtKB-SubCell"/>
</dbReference>
<feature type="modified residue" description="2-(S-cysteinyl)pyruvic acid O-phosphothioketal" evidence="12">
    <location>
        <position position="117"/>
    </location>
</feature>
<dbReference type="OrthoDB" id="9803760at2"/>
<dbReference type="Proteomes" id="UP000272528">
    <property type="component" value="Chromosome"/>
</dbReference>
<evidence type="ECO:0000256" key="1">
    <source>
        <dbReference type="ARBA" id="ARBA00004496"/>
    </source>
</evidence>
<reference evidence="16" key="1">
    <citation type="submission" date="2018-12" db="EMBL/GenBank/DDBJ databases">
        <title>Genome sequence of Peanibacillus sp.</title>
        <authorList>
            <person name="Subramani G."/>
            <person name="Srinivasan S."/>
            <person name="Kim M.K."/>
        </authorList>
    </citation>
    <scope>NUCLEOTIDE SEQUENCE [LARGE SCALE GENOMIC DNA]</scope>
    <source>
        <strain evidence="16">18JY67-1</strain>
    </source>
</reference>
<evidence type="ECO:0000256" key="10">
    <source>
        <dbReference type="ARBA" id="ARBA00038367"/>
    </source>
</evidence>
<dbReference type="GO" id="GO:0008360">
    <property type="term" value="P:regulation of cell shape"/>
    <property type="evidence" value="ECO:0007669"/>
    <property type="project" value="UniProtKB-KW"/>
</dbReference>
<keyword evidence="8 12" id="KW-0131">Cell cycle</keyword>
<dbReference type="GO" id="GO:0071555">
    <property type="term" value="P:cell wall organization"/>
    <property type="evidence" value="ECO:0007669"/>
    <property type="project" value="UniProtKB-KW"/>
</dbReference>
<keyword evidence="12" id="KW-0670">Pyruvate</keyword>
<dbReference type="InterPro" id="IPR050068">
    <property type="entry name" value="MurA_subfamily"/>
</dbReference>
<keyword evidence="7 12" id="KW-0573">Peptidoglycan synthesis</keyword>
<evidence type="ECO:0000256" key="11">
    <source>
        <dbReference type="ARBA" id="ARBA00047527"/>
    </source>
</evidence>
<evidence type="ECO:0000256" key="7">
    <source>
        <dbReference type="ARBA" id="ARBA00022984"/>
    </source>
</evidence>
<feature type="binding site" evidence="12">
    <location>
        <position position="306"/>
    </location>
    <ligand>
        <name>UDP-N-acetyl-alpha-D-glucosamine</name>
        <dbReference type="ChEBI" id="CHEBI:57705"/>
    </ligand>
</feature>
<dbReference type="Gene3D" id="3.65.10.10">
    <property type="entry name" value="Enolpyruvate transferase domain"/>
    <property type="match status" value="2"/>
</dbReference>
<dbReference type="AlphaFoldDB" id="A0A3Q8X1U6"/>
<dbReference type="InterPro" id="IPR001986">
    <property type="entry name" value="Enolpyruvate_Tfrase_dom"/>
</dbReference>
<sequence>MSKIIVRGGQRLTGNVRVSGAKNAVLPILAATLLASEGESIIQDVPFLDDVITIQQVLTALGGKLTYDNEIMRISAEELTSYEAPYEWVRKMRASFLVMGPLLARLGCVRISLPGGCAIGTRPIDQHLKGFEAMGAEIVLGQGFIEARSTGKLRGAKIYLDYASVGATENIMMAASLAQGTTTIENAAKEPEIVDLANYLNAMGAKVRGAGTGIIRIEGVEMLKGARHTVIPDRVEAGTFMIAAAITGGDVHVEGAICDHLTPVISKLEEMGVVIEETDNGLRVTAPKKLKSVDVKTLPYPGFPTDMQSQMMALLLVAEGTSLVTETVFENRFMHVEEFQKMSAQIKIEGRTAIVSGSTALTGAKVTATDLRAGAALLCAGLMADGETELTGLHHVDRGYVDITGKLAALGADISRVDDTPAPAPIYKVLEGVAAALEEAEPVVLAAMSPEPAAKREKEVPRLKAQPTWA</sequence>
<dbReference type="EC" id="2.5.1.7" evidence="12"/>
<evidence type="ECO:0000313" key="16">
    <source>
        <dbReference type="Proteomes" id="UP000272528"/>
    </source>
</evidence>
<evidence type="ECO:0000256" key="12">
    <source>
        <dbReference type="HAMAP-Rule" id="MF_00111"/>
    </source>
</evidence>
<evidence type="ECO:0000256" key="6">
    <source>
        <dbReference type="ARBA" id="ARBA00022960"/>
    </source>
</evidence>
<dbReference type="HAMAP" id="MF_00111">
    <property type="entry name" value="MurA"/>
    <property type="match status" value="1"/>
</dbReference>
<feature type="domain" description="Enolpyruvate transferase" evidence="14">
    <location>
        <begin position="6"/>
        <end position="407"/>
    </location>
</feature>
<dbReference type="NCBIfam" id="NF009470">
    <property type="entry name" value="PRK12830.1"/>
    <property type="match status" value="1"/>
</dbReference>
<keyword evidence="4 12" id="KW-0132">Cell division</keyword>
<dbReference type="CDD" id="cd01555">
    <property type="entry name" value="UdpNAET"/>
    <property type="match status" value="1"/>
</dbReference>
<dbReference type="GO" id="GO:0009252">
    <property type="term" value="P:peptidoglycan biosynthetic process"/>
    <property type="evidence" value="ECO:0007669"/>
    <property type="project" value="UniProtKB-UniRule"/>
</dbReference>
<feature type="binding site" evidence="12">
    <location>
        <begin position="122"/>
        <end position="126"/>
    </location>
    <ligand>
        <name>UDP-N-acetyl-alpha-D-glucosamine</name>
        <dbReference type="ChEBI" id="CHEBI:57705"/>
    </ligand>
</feature>
<gene>
    <name evidence="12 15" type="primary">murA</name>
    <name evidence="15" type="ORF">EJC50_01880</name>
</gene>
<protein>
    <recommendedName>
        <fullName evidence="12">UDP-N-acetylglucosamine 1-carboxyvinyltransferase</fullName>
        <ecNumber evidence="12">2.5.1.7</ecNumber>
    </recommendedName>
    <alternativeName>
        <fullName evidence="12">Enoylpyruvate transferase</fullName>
    </alternativeName>
    <alternativeName>
        <fullName evidence="12">UDP-N-acetylglucosamine enolpyruvyl transferase</fullName>
        <shortName evidence="12">EPT</shortName>
    </alternativeName>
</protein>
<name>A0A3Q8X1U6_9BACL</name>
<evidence type="ECO:0000256" key="3">
    <source>
        <dbReference type="ARBA" id="ARBA00022490"/>
    </source>
</evidence>
<keyword evidence="5 12" id="KW-0808">Transferase</keyword>
<keyword evidence="3 12" id="KW-0963">Cytoplasm</keyword>
<dbReference type="NCBIfam" id="TIGR01072">
    <property type="entry name" value="murA"/>
    <property type="match status" value="1"/>
</dbReference>
<feature type="binding site" evidence="12">
    <location>
        <position position="328"/>
    </location>
    <ligand>
        <name>UDP-N-acetyl-alpha-D-glucosamine</name>
        <dbReference type="ChEBI" id="CHEBI:57705"/>
    </ligand>
</feature>
<evidence type="ECO:0000256" key="13">
    <source>
        <dbReference type="SAM" id="MobiDB-lite"/>
    </source>
</evidence>
<dbReference type="PANTHER" id="PTHR43783">
    <property type="entry name" value="UDP-N-ACETYLGLUCOSAMINE 1-CARBOXYVINYLTRANSFERASE"/>
    <property type="match status" value="1"/>
</dbReference>
<comment type="similarity">
    <text evidence="10 12">Belongs to the EPSP synthase family. MurA subfamily.</text>
</comment>
<dbReference type="KEGG" id="palb:EJC50_01880"/>
<feature type="binding site" evidence="12">
    <location>
        <position position="93"/>
    </location>
    <ligand>
        <name>UDP-N-acetyl-alpha-D-glucosamine</name>
        <dbReference type="ChEBI" id="CHEBI:57705"/>
    </ligand>
</feature>
<dbReference type="GO" id="GO:0051301">
    <property type="term" value="P:cell division"/>
    <property type="evidence" value="ECO:0007669"/>
    <property type="project" value="UniProtKB-KW"/>
</dbReference>
<feature type="binding site" evidence="12">
    <location>
        <begin position="22"/>
        <end position="23"/>
    </location>
    <ligand>
        <name>phosphoenolpyruvate</name>
        <dbReference type="ChEBI" id="CHEBI:58702"/>
    </ligand>
</feature>